<evidence type="ECO:0000313" key="1">
    <source>
        <dbReference type="EMBL" id="SFO37920.1"/>
    </source>
</evidence>
<accession>A0A1I5GPT4</accession>
<sequence length="54" mass="6054">MDSRPSRPTGVHWAHAIHVLTIDDTSITRVVAFLDADLFSRFDLPSEYPTAAQK</sequence>
<dbReference type="EMBL" id="FOVH01000005">
    <property type="protein sequence ID" value="SFO37920.1"/>
    <property type="molecule type" value="Genomic_DNA"/>
</dbReference>
<reference evidence="1 2" key="1">
    <citation type="submission" date="2016-10" db="EMBL/GenBank/DDBJ databases">
        <authorList>
            <person name="de Groot N.N."/>
        </authorList>
    </citation>
    <scope>NUCLEOTIDE SEQUENCE [LARGE SCALE GENOMIC DNA]</scope>
    <source>
        <strain evidence="1 2">DSM 43067</strain>
    </source>
</reference>
<proteinExistence type="predicted"/>
<name>A0A1I5GPT4_9ACTN</name>
<organism evidence="1 2">
    <name type="scientific">Actinomadura madurae</name>
    <dbReference type="NCBI Taxonomy" id="1993"/>
    <lineage>
        <taxon>Bacteria</taxon>
        <taxon>Bacillati</taxon>
        <taxon>Actinomycetota</taxon>
        <taxon>Actinomycetes</taxon>
        <taxon>Streptosporangiales</taxon>
        <taxon>Thermomonosporaceae</taxon>
        <taxon>Actinomadura</taxon>
    </lineage>
</organism>
<dbReference type="AlphaFoldDB" id="A0A1I5GPT4"/>
<protein>
    <submittedName>
        <fullName evidence="1">RNA polymerase sigma-70 factor, ECF subfamily</fullName>
    </submittedName>
</protein>
<dbReference type="InParanoid" id="A0A1I5GPT4"/>
<keyword evidence="2" id="KW-1185">Reference proteome</keyword>
<dbReference type="Proteomes" id="UP000183413">
    <property type="component" value="Unassembled WGS sequence"/>
</dbReference>
<gene>
    <name evidence="1" type="ORF">SAMN04489713_105335</name>
</gene>
<evidence type="ECO:0000313" key="2">
    <source>
        <dbReference type="Proteomes" id="UP000183413"/>
    </source>
</evidence>